<dbReference type="Pfam" id="PF12840">
    <property type="entry name" value="HTH_20"/>
    <property type="match status" value="1"/>
</dbReference>
<name>A0A2R9T2D0_9BACL</name>
<dbReference type="GO" id="GO:0003677">
    <property type="term" value="F:DNA binding"/>
    <property type="evidence" value="ECO:0007669"/>
    <property type="project" value="UniProtKB-KW"/>
</dbReference>
<gene>
    <name evidence="5" type="ORF">PVOR_01105</name>
</gene>
<dbReference type="PANTHER" id="PTHR33154">
    <property type="entry name" value="TRANSCRIPTIONAL REGULATOR, ARSR FAMILY"/>
    <property type="match status" value="1"/>
</dbReference>
<proteinExistence type="predicted"/>
<dbReference type="Proteomes" id="UP000003094">
    <property type="component" value="Unassembled WGS sequence"/>
</dbReference>
<keyword evidence="2" id="KW-0238">DNA-binding</keyword>
<dbReference type="InterPro" id="IPR051081">
    <property type="entry name" value="HTH_MetalResp_TranReg"/>
</dbReference>
<organism evidence="5 6">
    <name type="scientific">Paenibacillus vortex V453</name>
    <dbReference type="NCBI Taxonomy" id="715225"/>
    <lineage>
        <taxon>Bacteria</taxon>
        <taxon>Bacillati</taxon>
        <taxon>Bacillota</taxon>
        <taxon>Bacilli</taxon>
        <taxon>Bacillales</taxon>
        <taxon>Paenibacillaceae</taxon>
        <taxon>Paenibacillus</taxon>
    </lineage>
</organism>
<dbReference type="InterPro" id="IPR036390">
    <property type="entry name" value="WH_DNA-bd_sf"/>
</dbReference>
<evidence type="ECO:0000259" key="4">
    <source>
        <dbReference type="PROSITE" id="PS50987"/>
    </source>
</evidence>
<dbReference type="InterPro" id="IPR011991">
    <property type="entry name" value="ArsR-like_HTH"/>
</dbReference>
<keyword evidence="1" id="KW-0805">Transcription regulation</keyword>
<evidence type="ECO:0000256" key="1">
    <source>
        <dbReference type="ARBA" id="ARBA00023015"/>
    </source>
</evidence>
<dbReference type="CDD" id="cd00090">
    <property type="entry name" value="HTH_ARSR"/>
    <property type="match status" value="1"/>
</dbReference>
<evidence type="ECO:0000256" key="2">
    <source>
        <dbReference type="ARBA" id="ARBA00023125"/>
    </source>
</evidence>
<keyword evidence="6" id="KW-1185">Reference proteome</keyword>
<feature type="domain" description="HTH arsR-type" evidence="4">
    <location>
        <begin position="10"/>
        <end position="104"/>
    </location>
</feature>
<dbReference type="GO" id="GO:0003700">
    <property type="term" value="F:DNA-binding transcription factor activity"/>
    <property type="evidence" value="ECO:0007669"/>
    <property type="project" value="InterPro"/>
</dbReference>
<dbReference type="PROSITE" id="PS50987">
    <property type="entry name" value="HTH_ARSR_2"/>
    <property type="match status" value="1"/>
</dbReference>
<evidence type="ECO:0000256" key="3">
    <source>
        <dbReference type="ARBA" id="ARBA00023163"/>
    </source>
</evidence>
<keyword evidence="3" id="KW-0804">Transcription</keyword>
<protein>
    <submittedName>
        <fullName evidence="5">Transcriptional regulator, TrmB</fullName>
    </submittedName>
</protein>
<dbReference type="EMBL" id="ADHJ01000001">
    <property type="protein sequence ID" value="EFU43772.1"/>
    <property type="molecule type" value="Genomic_DNA"/>
</dbReference>
<dbReference type="AlphaFoldDB" id="A0A2R9T2D0"/>
<accession>A0A2R9T2D0</accession>
<evidence type="ECO:0000313" key="6">
    <source>
        <dbReference type="Proteomes" id="UP000003094"/>
    </source>
</evidence>
<dbReference type="Gene3D" id="1.10.10.10">
    <property type="entry name" value="Winged helix-like DNA-binding domain superfamily/Winged helix DNA-binding domain"/>
    <property type="match status" value="1"/>
</dbReference>
<dbReference type="InterPro" id="IPR036388">
    <property type="entry name" value="WH-like_DNA-bd_sf"/>
</dbReference>
<comment type="caution">
    <text evidence="5">The sequence shown here is derived from an EMBL/GenBank/DDBJ whole genome shotgun (WGS) entry which is preliminary data.</text>
</comment>
<dbReference type="PRINTS" id="PR00778">
    <property type="entry name" value="HTHARSR"/>
</dbReference>
<reference evidence="5 6" key="1">
    <citation type="journal article" date="2010" name="BMC Genomics">
        <title>Genome sequence of the pattern forming Paenibacillus vortex bacterium reveals potential for thriving in complex environments.</title>
        <authorList>
            <person name="Sirota-Madi A."/>
            <person name="Olender T."/>
            <person name="Helman Y."/>
            <person name="Ingham C."/>
            <person name="Brainis I."/>
            <person name="Roth D."/>
            <person name="Hagi E."/>
            <person name="Brodsky L."/>
            <person name="Leshkowitz D."/>
            <person name="Galatenko V."/>
            <person name="Nikolaev V."/>
            <person name="Mugasimangalam R.C."/>
            <person name="Bransburg-Zabary S."/>
            <person name="Gutnick D.L."/>
            <person name="Lancet D."/>
            <person name="Ben-Jacob E."/>
        </authorList>
    </citation>
    <scope>NUCLEOTIDE SEQUENCE [LARGE SCALE GENOMIC DNA]</scope>
    <source>
        <strain evidence="5 6">V453</strain>
    </source>
</reference>
<dbReference type="SUPFAM" id="SSF46785">
    <property type="entry name" value="Winged helix' DNA-binding domain"/>
    <property type="match status" value="1"/>
</dbReference>
<dbReference type="KEGG" id="pvo:PVOR_01105"/>
<dbReference type="InterPro" id="IPR001845">
    <property type="entry name" value="HTH_ArsR_DNA-bd_dom"/>
</dbReference>
<evidence type="ECO:0000313" key="5">
    <source>
        <dbReference type="EMBL" id="EFU43772.1"/>
    </source>
</evidence>
<dbReference type="NCBIfam" id="NF033788">
    <property type="entry name" value="HTH_metalloreg"/>
    <property type="match status" value="1"/>
</dbReference>
<dbReference type="PANTHER" id="PTHR33154:SF33">
    <property type="entry name" value="TRANSCRIPTIONAL REPRESSOR SDPR"/>
    <property type="match status" value="1"/>
</dbReference>
<dbReference type="SMART" id="SM00418">
    <property type="entry name" value="HTH_ARSR"/>
    <property type="match status" value="1"/>
</dbReference>
<sequence>MSYLKDHRCCNGHHDTMELTTFTALAEPSRFRIVDLLLRGPMTVGDIAERLEIRQPQASKHLKVLLEAGLVEVKADANRRNYMLRSEPFEEMDHWLNDYRRIWSERFDNLDNYLEKLQADTKNQD</sequence>